<dbReference type="RefSeq" id="WP_138002321.1">
    <property type="nucleotide sequence ID" value="NZ_QGQD01000041.1"/>
</dbReference>
<reference evidence="3 4" key="1">
    <citation type="journal article" date="2019" name="Anaerobe">
        <title>Detection of Robinsoniella peoriensis in multiple bone samples of a trauma patient.</title>
        <authorList>
            <person name="Schrottner P."/>
            <person name="Hartwich K."/>
            <person name="Bunk B."/>
            <person name="Schober I."/>
            <person name="Helbig S."/>
            <person name="Rudolph W.W."/>
            <person name="Gunzer F."/>
        </authorList>
    </citation>
    <scope>NUCLEOTIDE SEQUENCE [LARGE SCALE GENOMIC DNA]</scope>
    <source>
        <strain evidence="3 4">DSM 106044</strain>
    </source>
</reference>
<protein>
    <recommendedName>
        <fullName evidence="2">Sigma factor regulator C-terminal domain-containing protein</fullName>
    </recommendedName>
</protein>
<evidence type="ECO:0000256" key="1">
    <source>
        <dbReference type="SAM" id="Phobius"/>
    </source>
</evidence>
<evidence type="ECO:0000313" key="3">
    <source>
        <dbReference type="EMBL" id="TLD01317.1"/>
    </source>
</evidence>
<accession>A0A4U8Q8U2</accession>
<feature type="domain" description="Sigma factor regulator C-terminal" evidence="2">
    <location>
        <begin position="219"/>
        <end position="388"/>
    </location>
</feature>
<evidence type="ECO:0000259" key="2">
    <source>
        <dbReference type="Pfam" id="PF13791"/>
    </source>
</evidence>
<sequence length="398" mass="45707">MNFHELLEKYKSNTATPEEIRMVEEELEKYESITEYYTDQMGENLNLDLLSETEESEIKNVKKHVNRKLRRNIFISILSILVLSAAVILIINQNYYDPNSGIPTDEYGFGQFMMDTMAFTEVHSPGYATNTAEAVRDGLGSYQIQIRQNHYFTGKESVFSGKIIRGEFLDSGNSLINFWHFPSANCFAFKEGTLVWQEASGVEYRQQPQDDIQYQADALKDLPKSSQVEAYFTFEKNLTLEEFNKLYLKWYGDEDHQLDITYAAVWTGTHRGATVGFQPGGGGNVYESVKEVEKNYPYLSLVDHNEELDKDPVGIWQTHFESLLSYLTDRQEFLQAMANVNNIGPWFYRDIQAYIKENGMRIYGILAQGSADQVLSFLEQENIDGFNVADVKLSILSH</sequence>
<dbReference type="Proteomes" id="UP000306509">
    <property type="component" value="Unassembled WGS sequence"/>
</dbReference>
<organism evidence="3 4">
    <name type="scientific">Robinsoniella peoriensis</name>
    <dbReference type="NCBI Taxonomy" id="180332"/>
    <lineage>
        <taxon>Bacteria</taxon>
        <taxon>Bacillati</taxon>
        <taxon>Bacillota</taxon>
        <taxon>Clostridia</taxon>
        <taxon>Lachnospirales</taxon>
        <taxon>Lachnospiraceae</taxon>
        <taxon>Robinsoniella</taxon>
    </lineage>
</organism>
<evidence type="ECO:0000313" key="4">
    <source>
        <dbReference type="Proteomes" id="UP000306509"/>
    </source>
</evidence>
<dbReference type="InterPro" id="IPR025672">
    <property type="entry name" value="Sigma_reg_C_dom"/>
</dbReference>
<keyword evidence="4" id="KW-1185">Reference proteome</keyword>
<feature type="transmembrane region" description="Helical" evidence="1">
    <location>
        <begin position="72"/>
        <end position="91"/>
    </location>
</feature>
<dbReference type="STRING" id="180332.GCA_000797495_02230"/>
<keyword evidence="1" id="KW-1133">Transmembrane helix</keyword>
<dbReference type="EMBL" id="QGQD01000041">
    <property type="protein sequence ID" value="TLD01317.1"/>
    <property type="molecule type" value="Genomic_DNA"/>
</dbReference>
<gene>
    <name evidence="3" type="ORF">DSM106044_01802</name>
</gene>
<dbReference type="AlphaFoldDB" id="A0A4U8Q8U2"/>
<proteinExistence type="predicted"/>
<dbReference type="Pfam" id="PF13791">
    <property type="entry name" value="Sigma_reg_C"/>
    <property type="match status" value="1"/>
</dbReference>
<name>A0A4U8Q8U2_9FIRM</name>
<keyword evidence="1" id="KW-0812">Transmembrane</keyword>
<keyword evidence="1" id="KW-0472">Membrane</keyword>
<comment type="caution">
    <text evidence="3">The sequence shown here is derived from an EMBL/GenBank/DDBJ whole genome shotgun (WGS) entry which is preliminary data.</text>
</comment>